<name>A0A9E7GCH1_9LILI</name>
<evidence type="ECO:0000313" key="2">
    <source>
        <dbReference type="Proteomes" id="UP001055439"/>
    </source>
</evidence>
<gene>
    <name evidence="1" type="ORF">MUK42_36102</name>
</gene>
<dbReference type="AlphaFoldDB" id="A0A9E7GCH1"/>
<reference evidence="1" key="1">
    <citation type="submission" date="2022-05" db="EMBL/GenBank/DDBJ databases">
        <title>The Musa troglodytarum L. genome provides insights into the mechanism of non-climacteric behaviour and enrichment of carotenoids.</title>
        <authorList>
            <person name="Wang J."/>
        </authorList>
    </citation>
    <scope>NUCLEOTIDE SEQUENCE</scope>
    <source>
        <tissue evidence="1">Leaf</tissue>
    </source>
</reference>
<dbReference type="EMBL" id="CP097508">
    <property type="protein sequence ID" value="URE09444.1"/>
    <property type="molecule type" value="Genomic_DNA"/>
</dbReference>
<proteinExistence type="predicted"/>
<accession>A0A9E7GCH1</accession>
<evidence type="ECO:0000313" key="1">
    <source>
        <dbReference type="EMBL" id="URE09444.1"/>
    </source>
</evidence>
<sequence>MNKARPRKPSSRRFPVSLGNPPLCFCSLILCG</sequence>
<keyword evidence="2" id="KW-1185">Reference proteome</keyword>
<organism evidence="1 2">
    <name type="scientific">Musa troglodytarum</name>
    <name type="common">fe'i banana</name>
    <dbReference type="NCBI Taxonomy" id="320322"/>
    <lineage>
        <taxon>Eukaryota</taxon>
        <taxon>Viridiplantae</taxon>
        <taxon>Streptophyta</taxon>
        <taxon>Embryophyta</taxon>
        <taxon>Tracheophyta</taxon>
        <taxon>Spermatophyta</taxon>
        <taxon>Magnoliopsida</taxon>
        <taxon>Liliopsida</taxon>
        <taxon>Zingiberales</taxon>
        <taxon>Musaceae</taxon>
        <taxon>Musa</taxon>
    </lineage>
</organism>
<protein>
    <submittedName>
        <fullName evidence="1">Uncharacterized protein</fullName>
    </submittedName>
</protein>
<dbReference type="Proteomes" id="UP001055439">
    <property type="component" value="Chromosome 6"/>
</dbReference>